<evidence type="ECO:0000256" key="2">
    <source>
        <dbReference type="ARBA" id="ARBA00022748"/>
    </source>
</evidence>
<keyword evidence="5" id="KW-0676">Redox-active center</keyword>
<dbReference type="InterPro" id="IPR036249">
    <property type="entry name" value="Thioredoxin-like_sf"/>
</dbReference>
<evidence type="ECO:0000259" key="7">
    <source>
        <dbReference type="PROSITE" id="PS51352"/>
    </source>
</evidence>
<dbReference type="Gene3D" id="3.40.30.10">
    <property type="entry name" value="Glutaredoxin"/>
    <property type="match status" value="1"/>
</dbReference>
<gene>
    <name evidence="8" type="ORF">GCM10023340_13370</name>
</gene>
<proteinExistence type="predicted"/>
<dbReference type="InterPro" id="IPR000866">
    <property type="entry name" value="AhpC/TSA"/>
</dbReference>
<keyword evidence="9" id="KW-1185">Reference proteome</keyword>
<feature type="chain" id="PRO_5045791894" evidence="6">
    <location>
        <begin position="21"/>
        <end position="185"/>
    </location>
</feature>
<dbReference type="InterPro" id="IPR017937">
    <property type="entry name" value="Thioredoxin_CS"/>
</dbReference>
<protein>
    <submittedName>
        <fullName evidence="8">TlpA disulfide reductase family protein</fullName>
    </submittedName>
</protein>
<dbReference type="PANTHER" id="PTHR42852:SF6">
    <property type="entry name" value="THIOL:DISULFIDE INTERCHANGE PROTEIN DSBE"/>
    <property type="match status" value="1"/>
</dbReference>
<keyword evidence="3" id="KW-0735">Signal-anchor</keyword>
<dbReference type="RefSeq" id="WP_345456014.1">
    <property type="nucleotide sequence ID" value="NZ_BAABKG010000002.1"/>
</dbReference>
<dbReference type="SUPFAM" id="SSF52833">
    <property type="entry name" value="Thioredoxin-like"/>
    <property type="match status" value="1"/>
</dbReference>
<evidence type="ECO:0000256" key="6">
    <source>
        <dbReference type="SAM" id="SignalP"/>
    </source>
</evidence>
<comment type="subcellular location">
    <subcellularLocation>
        <location evidence="1">Cell envelope</location>
    </subcellularLocation>
</comment>
<sequence>MRRVVAVVAAVLALVGTAGCSGLDGTGDANYTTGDGAITQIAAADREGALDIGGETLDGEPIDLASMRGDVVVLNVWGSWCTPCRGEAPVLQEASEQLDARFVGMSFRETSFENARSFEREFGITYPTIADEGAGVVELGDYAPKAPPTTYVLDRQGRVAAVVTGAITSAGTLEDLVEEVAAEDG</sequence>
<dbReference type="PROSITE" id="PS51352">
    <property type="entry name" value="THIOREDOXIN_2"/>
    <property type="match status" value="1"/>
</dbReference>
<keyword evidence="6" id="KW-0732">Signal</keyword>
<keyword evidence="4" id="KW-1015">Disulfide bond</keyword>
<evidence type="ECO:0000256" key="5">
    <source>
        <dbReference type="ARBA" id="ARBA00023284"/>
    </source>
</evidence>
<comment type="caution">
    <text evidence="8">The sequence shown here is derived from an EMBL/GenBank/DDBJ whole genome shotgun (WGS) entry which is preliminary data.</text>
</comment>
<dbReference type="PROSITE" id="PS51257">
    <property type="entry name" value="PROKAR_LIPOPROTEIN"/>
    <property type="match status" value="1"/>
</dbReference>
<name>A0ABP9PDN3_9ACTN</name>
<evidence type="ECO:0000256" key="4">
    <source>
        <dbReference type="ARBA" id="ARBA00023157"/>
    </source>
</evidence>
<reference evidence="9" key="1">
    <citation type="journal article" date="2019" name="Int. J. Syst. Evol. Microbiol.">
        <title>The Global Catalogue of Microorganisms (GCM) 10K type strain sequencing project: providing services to taxonomists for standard genome sequencing and annotation.</title>
        <authorList>
            <consortium name="The Broad Institute Genomics Platform"/>
            <consortium name="The Broad Institute Genome Sequencing Center for Infectious Disease"/>
            <person name="Wu L."/>
            <person name="Ma J."/>
        </authorList>
    </citation>
    <scope>NUCLEOTIDE SEQUENCE [LARGE SCALE GENOMIC DNA]</scope>
    <source>
        <strain evidence="9">JCM 18459</strain>
    </source>
</reference>
<keyword evidence="2" id="KW-0201">Cytochrome c-type biogenesis</keyword>
<dbReference type="CDD" id="cd02966">
    <property type="entry name" value="TlpA_like_family"/>
    <property type="match status" value="1"/>
</dbReference>
<dbReference type="InterPro" id="IPR050553">
    <property type="entry name" value="Thioredoxin_ResA/DsbE_sf"/>
</dbReference>
<evidence type="ECO:0000256" key="1">
    <source>
        <dbReference type="ARBA" id="ARBA00004196"/>
    </source>
</evidence>
<dbReference type="PANTHER" id="PTHR42852">
    <property type="entry name" value="THIOL:DISULFIDE INTERCHANGE PROTEIN DSBE"/>
    <property type="match status" value="1"/>
</dbReference>
<feature type="domain" description="Thioredoxin" evidence="7">
    <location>
        <begin position="43"/>
        <end position="182"/>
    </location>
</feature>
<organism evidence="8 9">
    <name type="scientific">Nocardioides marinquilinus</name>
    <dbReference type="NCBI Taxonomy" id="1210400"/>
    <lineage>
        <taxon>Bacteria</taxon>
        <taxon>Bacillati</taxon>
        <taxon>Actinomycetota</taxon>
        <taxon>Actinomycetes</taxon>
        <taxon>Propionibacteriales</taxon>
        <taxon>Nocardioidaceae</taxon>
        <taxon>Nocardioides</taxon>
    </lineage>
</organism>
<evidence type="ECO:0000313" key="9">
    <source>
        <dbReference type="Proteomes" id="UP001500221"/>
    </source>
</evidence>
<feature type="signal peptide" evidence="6">
    <location>
        <begin position="1"/>
        <end position="20"/>
    </location>
</feature>
<dbReference type="Pfam" id="PF00578">
    <property type="entry name" value="AhpC-TSA"/>
    <property type="match status" value="1"/>
</dbReference>
<dbReference type="Proteomes" id="UP001500221">
    <property type="component" value="Unassembled WGS sequence"/>
</dbReference>
<evidence type="ECO:0000256" key="3">
    <source>
        <dbReference type="ARBA" id="ARBA00022968"/>
    </source>
</evidence>
<accession>A0ABP9PDN3</accession>
<dbReference type="InterPro" id="IPR013766">
    <property type="entry name" value="Thioredoxin_domain"/>
</dbReference>
<evidence type="ECO:0000313" key="8">
    <source>
        <dbReference type="EMBL" id="GAA5144932.1"/>
    </source>
</evidence>
<keyword evidence="3" id="KW-0812">Transmembrane</keyword>
<dbReference type="PROSITE" id="PS00194">
    <property type="entry name" value="THIOREDOXIN_1"/>
    <property type="match status" value="1"/>
</dbReference>
<dbReference type="EMBL" id="BAABKG010000002">
    <property type="protein sequence ID" value="GAA5144932.1"/>
    <property type="molecule type" value="Genomic_DNA"/>
</dbReference>